<comment type="caution">
    <text evidence="4">The sequence shown here is derived from an EMBL/GenBank/DDBJ whole genome shotgun (WGS) entry which is preliminary data.</text>
</comment>
<dbReference type="Pfam" id="PF00149">
    <property type="entry name" value="Metallophos"/>
    <property type="match status" value="1"/>
</dbReference>
<evidence type="ECO:0000313" key="5">
    <source>
        <dbReference type="Proteomes" id="UP001500325"/>
    </source>
</evidence>
<keyword evidence="5" id="KW-1185">Reference proteome</keyword>
<gene>
    <name evidence="4" type="ORF">GCM10023215_22450</name>
</gene>
<dbReference type="InterPro" id="IPR016538">
    <property type="entry name" value="UCP008292"/>
</dbReference>
<dbReference type="InterPro" id="IPR029052">
    <property type="entry name" value="Metallo-depent_PP-like"/>
</dbReference>
<protein>
    <submittedName>
        <fullName evidence="4">Metallophosphoesterase</fullName>
    </submittedName>
</protein>
<reference evidence="5" key="1">
    <citation type="journal article" date="2019" name="Int. J. Syst. Evol. Microbiol.">
        <title>The Global Catalogue of Microorganisms (GCM) 10K type strain sequencing project: providing services to taxonomists for standard genome sequencing and annotation.</title>
        <authorList>
            <consortium name="The Broad Institute Genomics Platform"/>
            <consortium name="The Broad Institute Genome Sequencing Center for Infectious Disease"/>
            <person name="Wu L."/>
            <person name="Ma J."/>
        </authorList>
    </citation>
    <scope>NUCLEOTIDE SEQUENCE [LARGE SCALE GENOMIC DNA]</scope>
    <source>
        <strain evidence="5">JCM 18055</strain>
    </source>
</reference>
<evidence type="ECO:0000259" key="3">
    <source>
        <dbReference type="Pfam" id="PF00149"/>
    </source>
</evidence>
<keyword evidence="2" id="KW-0378">Hydrolase</keyword>
<evidence type="ECO:0000256" key="1">
    <source>
        <dbReference type="ARBA" id="ARBA00022723"/>
    </source>
</evidence>
<dbReference type="InterPro" id="IPR051158">
    <property type="entry name" value="Metallophosphoesterase_sf"/>
</dbReference>
<dbReference type="RefSeq" id="WP_345380293.1">
    <property type="nucleotide sequence ID" value="NZ_BAABIC010000006.1"/>
</dbReference>
<name>A0ABP8WFA6_9PSEU</name>
<dbReference type="SUPFAM" id="SSF56300">
    <property type="entry name" value="Metallo-dependent phosphatases"/>
    <property type="match status" value="1"/>
</dbReference>
<organism evidence="4 5">
    <name type="scientific">Pseudonocardia yuanmonensis</name>
    <dbReference type="NCBI Taxonomy" id="1095914"/>
    <lineage>
        <taxon>Bacteria</taxon>
        <taxon>Bacillati</taxon>
        <taxon>Actinomycetota</taxon>
        <taxon>Actinomycetes</taxon>
        <taxon>Pseudonocardiales</taxon>
        <taxon>Pseudonocardiaceae</taxon>
        <taxon>Pseudonocardia</taxon>
    </lineage>
</organism>
<evidence type="ECO:0000256" key="2">
    <source>
        <dbReference type="ARBA" id="ARBA00022801"/>
    </source>
</evidence>
<sequence length="249" mass="25101">MITIAAVGDIHLGEGMAGSYAADVAAAAREADVLLLAGDLTRHGTAPEARVVAGEFADSPVPVVAVLGNHDLHGDDEKGVTAALEEGGIQVLEGSHTVVEIGGRRLGVAGTVGFGGGFPPATASDFGEPEMKAFAARNRTLAACLGEALCGLDACDVRVALTHYAPVRETLEGEPAEIHAFLGSHLLGEAIDGSAVACGSPVALALHGHAHAGSPDGRTSAGVPVHNVARPVIGRPFRLFALDPDGRPA</sequence>
<accession>A0ABP8WFA6</accession>
<proteinExistence type="predicted"/>
<keyword evidence="1" id="KW-0479">Metal-binding</keyword>
<dbReference type="Gene3D" id="3.60.21.10">
    <property type="match status" value="1"/>
</dbReference>
<evidence type="ECO:0000313" key="4">
    <source>
        <dbReference type="EMBL" id="GAA4686461.1"/>
    </source>
</evidence>
<dbReference type="PIRSF" id="PIRSF008292">
    <property type="entry name" value="UCP008292"/>
    <property type="match status" value="1"/>
</dbReference>
<dbReference type="Proteomes" id="UP001500325">
    <property type="component" value="Unassembled WGS sequence"/>
</dbReference>
<dbReference type="PANTHER" id="PTHR31302">
    <property type="entry name" value="TRANSMEMBRANE PROTEIN WITH METALLOPHOSPHOESTERASE DOMAIN-RELATED"/>
    <property type="match status" value="1"/>
</dbReference>
<dbReference type="EMBL" id="BAABIC010000006">
    <property type="protein sequence ID" value="GAA4686461.1"/>
    <property type="molecule type" value="Genomic_DNA"/>
</dbReference>
<feature type="domain" description="Calcineurin-like phosphoesterase" evidence="3">
    <location>
        <begin position="3"/>
        <end position="79"/>
    </location>
</feature>
<dbReference type="InterPro" id="IPR004843">
    <property type="entry name" value="Calcineurin-like_PHP"/>
</dbReference>
<dbReference type="PANTHER" id="PTHR31302:SF31">
    <property type="entry name" value="PHOSPHODIESTERASE YAEI"/>
    <property type="match status" value="1"/>
</dbReference>